<gene>
    <name evidence="2" type="ORF">QBC32DRAFT_309835</name>
</gene>
<evidence type="ECO:0000256" key="1">
    <source>
        <dbReference type="SAM" id="Phobius"/>
    </source>
</evidence>
<reference evidence="2" key="1">
    <citation type="journal article" date="2023" name="Mol. Phylogenet. Evol.">
        <title>Genome-scale phylogeny and comparative genomics of the fungal order Sordariales.</title>
        <authorList>
            <person name="Hensen N."/>
            <person name="Bonometti L."/>
            <person name="Westerberg I."/>
            <person name="Brannstrom I.O."/>
            <person name="Guillou S."/>
            <person name="Cros-Aarteil S."/>
            <person name="Calhoun S."/>
            <person name="Haridas S."/>
            <person name="Kuo A."/>
            <person name="Mondo S."/>
            <person name="Pangilinan J."/>
            <person name="Riley R."/>
            <person name="LaButti K."/>
            <person name="Andreopoulos B."/>
            <person name="Lipzen A."/>
            <person name="Chen C."/>
            <person name="Yan M."/>
            <person name="Daum C."/>
            <person name="Ng V."/>
            <person name="Clum A."/>
            <person name="Steindorff A."/>
            <person name="Ohm R.A."/>
            <person name="Martin F."/>
            <person name="Silar P."/>
            <person name="Natvig D.O."/>
            <person name="Lalanne C."/>
            <person name="Gautier V."/>
            <person name="Ament-Velasquez S.L."/>
            <person name="Kruys A."/>
            <person name="Hutchinson M.I."/>
            <person name="Powell A.J."/>
            <person name="Barry K."/>
            <person name="Miller A.N."/>
            <person name="Grigoriev I.V."/>
            <person name="Debuchy R."/>
            <person name="Gladieux P."/>
            <person name="Hiltunen Thoren M."/>
            <person name="Johannesson H."/>
        </authorList>
    </citation>
    <scope>NUCLEOTIDE SEQUENCE</scope>
    <source>
        <strain evidence="2">CBS 626.80</strain>
    </source>
</reference>
<name>A0AAN6P2Z1_9PEZI</name>
<evidence type="ECO:0000313" key="2">
    <source>
        <dbReference type="EMBL" id="KAK3956782.1"/>
    </source>
</evidence>
<dbReference type="EMBL" id="MU859063">
    <property type="protein sequence ID" value="KAK3956782.1"/>
    <property type="molecule type" value="Genomic_DNA"/>
</dbReference>
<keyword evidence="1" id="KW-0812">Transmembrane</keyword>
<reference evidence="2" key="2">
    <citation type="submission" date="2023-06" db="EMBL/GenBank/DDBJ databases">
        <authorList>
            <consortium name="Lawrence Berkeley National Laboratory"/>
            <person name="Mondo S.J."/>
            <person name="Hensen N."/>
            <person name="Bonometti L."/>
            <person name="Westerberg I."/>
            <person name="Brannstrom I.O."/>
            <person name="Guillou S."/>
            <person name="Cros-Aarteil S."/>
            <person name="Calhoun S."/>
            <person name="Haridas S."/>
            <person name="Kuo A."/>
            <person name="Pangilinan J."/>
            <person name="Riley R."/>
            <person name="Labutti K."/>
            <person name="Andreopoulos B."/>
            <person name="Lipzen A."/>
            <person name="Chen C."/>
            <person name="Yanf M."/>
            <person name="Daum C."/>
            <person name="Ng V."/>
            <person name="Clum A."/>
            <person name="Steindorff A."/>
            <person name="Ohm R."/>
            <person name="Martin F."/>
            <person name="Silar P."/>
            <person name="Natvig D."/>
            <person name="Lalanne C."/>
            <person name="Gautier V."/>
            <person name="Ament-Velasquez S.L."/>
            <person name="Kruys A."/>
            <person name="Hutchinson M.I."/>
            <person name="Powell A.J."/>
            <person name="Barry K."/>
            <person name="Miller A.N."/>
            <person name="Grigoriev I.V."/>
            <person name="Debuchy R."/>
            <person name="Gladieux P."/>
            <person name="Thoren M.H."/>
            <person name="Johannesson H."/>
        </authorList>
    </citation>
    <scope>NUCLEOTIDE SEQUENCE</scope>
    <source>
        <strain evidence="2">CBS 626.80</strain>
    </source>
</reference>
<evidence type="ECO:0000313" key="3">
    <source>
        <dbReference type="Proteomes" id="UP001303222"/>
    </source>
</evidence>
<dbReference type="Proteomes" id="UP001303222">
    <property type="component" value="Unassembled WGS sequence"/>
</dbReference>
<keyword evidence="1" id="KW-0472">Membrane</keyword>
<comment type="caution">
    <text evidence="2">The sequence shown here is derived from an EMBL/GenBank/DDBJ whole genome shotgun (WGS) entry which is preliminary data.</text>
</comment>
<dbReference type="AlphaFoldDB" id="A0AAN6P2Z1"/>
<sequence length="70" mass="7827">MPFADKKGSKGMVRVLTEASMVMVFEIYSCDGLLAYYTVCQLSTCIGVLVNMYGPVVFGILDPARRIFYF</sequence>
<feature type="transmembrane region" description="Helical" evidence="1">
    <location>
        <begin position="34"/>
        <end position="61"/>
    </location>
</feature>
<accession>A0AAN6P2Z1</accession>
<protein>
    <submittedName>
        <fullName evidence="2">Uncharacterized protein</fullName>
    </submittedName>
</protein>
<organism evidence="2 3">
    <name type="scientific">Pseudoneurospora amorphoporcata</name>
    <dbReference type="NCBI Taxonomy" id="241081"/>
    <lineage>
        <taxon>Eukaryota</taxon>
        <taxon>Fungi</taxon>
        <taxon>Dikarya</taxon>
        <taxon>Ascomycota</taxon>
        <taxon>Pezizomycotina</taxon>
        <taxon>Sordariomycetes</taxon>
        <taxon>Sordariomycetidae</taxon>
        <taxon>Sordariales</taxon>
        <taxon>Sordariaceae</taxon>
        <taxon>Pseudoneurospora</taxon>
    </lineage>
</organism>
<keyword evidence="1" id="KW-1133">Transmembrane helix</keyword>
<proteinExistence type="predicted"/>
<keyword evidence="3" id="KW-1185">Reference proteome</keyword>